<organism evidence="3 4">
    <name type="scientific">Desulfofustis limnaeus</name>
    <dbReference type="NCBI Taxonomy" id="2740163"/>
    <lineage>
        <taxon>Bacteria</taxon>
        <taxon>Pseudomonadati</taxon>
        <taxon>Thermodesulfobacteriota</taxon>
        <taxon>Desulfobulbia</taxon>
        <taxon>Desulfobulbales</taxon>
        <taxon>Desulfocapsaceae</taxon>
        <taxon>Desulfofustis</taxon>
    </lineage>
</organism>
<evidence type="ECO:0000313" key="3">
    <source>
        <dbReference type="EMBL" id="BDD88752.1"/>
    </source>
</evidence>
<reference evidence="3 4" key="1">
    <citation type="submission" date="2022-01" db="EMBL/GenBank/DDBJ databases">
        <title>Desulfofustis limnae sp. nov., a novel mesophilic sulfate-reducing bacterium isolated from marsh soil.</title>
        <authorList>
            <person name="Watanabe M."/>
            <person name="Takahashi A."/>
            <person name="Kojima H."/>
            <person name="Fukui M."/>
        </authorList>
    </citation>
    <scope>NUCLEOTIDE SEQUENCE [LARGE SCALE GENOMIC DNA]</scope>
    <source>
        <strain evidence="3 4">PPLL</strain>
    </source>
</reference>
<dbReference type="Pfam" id="PF14326">
    <property type="entry name" value="DUF4384"/>
    <property type="match status" value="1"/>
</dbReference>
<feature type="chain" id="PRO_5045075793" description="DUF4384 domain-containing protein" evidence="1">
    <location>
        <begin position="27"/>
        <end position="211"/>
    </location>
</feature>
<evidence type="ECO:0000259" key="2">
    <source>
        <dbReference type="Pfam" id="PF14326"/>
    </source>
</evidence>
<dbReference type="EMBL" id="AP025516">
    <property type="protein sequence ID" value="BDD88752.1"/>
    <property type="molecule type" value="Genomic_DNA"/>
</dbReference>
<proteinExistence type="predicted"/>
<gene>
    <name evidence="3" type="ORF">DPPLL_31170</name>
</gene>
<evidence type="ECO:0000313" key="4">
    <source>
        <dbReference type="Proteomes" id="UP000830055"/>
    </source>
</evidence>
<feature type="domain" description="DUF4384" evidence="2">
    <location>
        <begin position="55"/>
        <end position="130"/>
    </location>
</feature>
<dbReference type="Proteomes" id="UP000830055">
    <property type="component" value="Chromosome"/>
</dbReference>
<dbReference type="RefSeq" id="WP_284152087.1">
    <property type="nucleotide sequence ID" value="NZ_AP025516.1"/>
</dbReference>
<feature type="signal peptide" evidence="1">
    <location>
        <begin position="1"/>
        <end position="26"/>
    </location>
</feature>
<evidence type="ECO:0000256" key="1">
    <source>
        <dbReference type="SAM" id="SignalP"/>
    </source>
</evidence>
<accession>A0ABN6MCE3</accession>
<sequence length="211" mass="23932">MGLFYKVLLCLLLSCLSGPLVGVAGANAVEFRWMILADPGTGMQALDFSERPVVYSGTPMQFYLEHLDNCYVYLYLLDGGNQLATLFPMASGYYNYGFPRGQKFYPPGDRTFTFVPPGGLETFFVIATEERPFQLEKLTDELLKNQGSREQQQLLLAEIEKMISDREIPSRKAEDLVEIKRRVSADETITFQAVEVDAGTFYGRRLEIDHR</sequence>
<dbReference type="InterPro" id="IPR025493">
    <property type="entry name" value="DUF4384"/>
</dbReference>
<keyword evidence="4" id="KW-1185">Reference proteome</keyword>
<keyword evidence="1" id="KW-0732">Signal</keyword>
<protein>
    <recommendedName>
        <fullName evidence="2">DUF4384 domain-containing protein</fullName>
    </recommendedName>
</protein>
<name>A0ABN6MCE3_9BACT</name>